<protein>
    <recommendedName>
        <fullName evidence="4">Glycosyltransferase RgtA/B/C/D-like domain-containing protein</fullName>
    </recommendedName>
</protein>
<keyword evidence="1" id="KW-1133">Transmembrane helix</keyword>
<feature type="transmembrane region" description="Helical" evidence="1">
    <location>
        <begin position="344"/>
        <end position="363"/>
    </location>
</feature>
<evidence type="ECO:0000256" key="1">
    <source>
        <dbReference type="SAM" id="Phobius"/>
    </source>
</evidence>
<evidence type="ECO:0000313" key="3">
    <source>
        <dbReference type="Proteomes" id="UP000662747"/>
    </source>
</evidence>
<feature type="transmembrane region" description="Helical" evidence="1">
    <location>
        <begin position="137"/>
        <end position="155"/>
    </location>
</feature>
<evidence type="ECO:0000313" key="2">
    <source>
        <dbReference type="EMBL" id="QSQ26454.1"/>
    </source>
</evidence>
<organism evidence="2 3">
    <name type="scientific">Pyxidicoccus parkwayensis</name>
    <dbReference type="NCBI Taxonomy" id="2813578"/>
    <lineage>
        <taxon>Bacteria</taxon>
        <taxon>Pseudomonadati</taxon>
        <taxon>Myxococcota</taxon>
        <taxon>Myxococcia</taxon>
        <taxon>Myxococcales</taxon>
        <taxon>Cystobacterineae</taxon>
        <taxon>Myxococcaceae</taxon>
        <taxon>Pyxidicoccus</taxon>
    </lineage>
</organism>
<accession>A0ABX7P7G9</accession>
<dbReference type="Proteomes" id="UP000662747">
    <property type="component" value="Chromosome"/>
</dbReference>
<keyword evidence="3" id="KW-1185">Reference proteome</keyword>
<evidence type="ECO:0008006" key="4">
    <source>
        <dbReference type="Google" id="ProtNLM"/>
    </source>
</evidence>
<keyword evidence="1" id="KW-0472">Membrane</keyword>
<dbReference type="EMBL" id="CP071090">
    <property type="protein sequence ID" value="QSQ26454.1"/>
    <property type="molecule type" value="Genomic_DNA"/>
</dbReference>
<feature type="transmembrane region" description="Helical" evidence="1">
    <location>
        <begin position="375"/>
        <end position="394"/>
    </location>
</feature>
<feature type="transmembrane region" description="Helical" evidence="1">
    <location>
        <begin position="161"/>
        <end position="181"/>
    </location>
</feature>
<sequence>MTPASPSLASDSSAPAWVHRALKLFAPAVGVLGMVALVLFYRANPTLTPIRSDGYGYHLYLTALFVQHDLSMRTEAAEWGPDMPYELGLTLDESTGRYLNRFPPGQAILMMPAFLVAHASAPLVGARRDGFSRPYQVAAALNGLLALVIGLTLLRKSLESLYPPQVVLATLAVVTFGTNLFHYGTADAIFSHVYSFALFAALLLLVPTWYREPTVRRSLLLGLVAGFIMLVRNPNAVALLFVPLYGVINSETQRQRLAFFRTHWRSVACVVLAAAGVLSILVAYWHSATGRWLVFSYRGQGFEFDRPLVLSVLFSVRKGLFFWTPVWLFAVVGFVRDRERLQNLLLPVLLFTIVHLYLVSTWWHWPYGSSFGHRAFTEASAFFAPGIAGFLASLKHSSSRRLAGAVLALLVAFEVFLMTRYWQGRIPGDRTTWAQYRDIFTLP</sequence>
<feature type="transmembrane region" description="Helical" evidence="1">
    <location>
        <begin position="193"/>
        <end position="210"/>
    </location>
</feature>
<keyword evidence="1" id="KW-0812">Transmembrane</keyword>
<proteinExistence type="predicted"/>
<feature type="transmembrane region" description="Helical" evidence="1">
    <location>
        <begin position="401"/>
        <end position="422"/>
    </location>
</feature>
<feature type="transmembrane region" description="Helical" evidence="1">
    <location>
        <begin position="308"/>
        <end position="332"/>
    </location>
</feature>
<reference evidence="2 3" key="1">
    <citation type="submission" date="2021-02" db="EMBL/GenBank/DDBJ databases">
        <title>De Novo genome assembly of isolated myxobacteria.</title>
        <authorList>
            <person name="Stevens D.C."/>
        </authorList>
    </citation>
    <scope>NUCLEOTIDE SEQUENCE [LARGE SCALE GENOMIC DNA]</scope>
    <source>
        <strain evidence="3">SCPEA02</strain>
    </source>
</reference>
<gene>
    <name evidence="2" type="ORF">JY651_16640</name>
</gene>
<feature type="transmembrane region" description="Helical" evidence="1">
    <location>
        <begin position="267"/>
        <end position="288"/>
    </location>
</feature>
<dbReference type="RefSeq" id="WP_206728001.1">
    <property type="nucleotide sequence ID" value="NZ_CP071090.1"/>
</dbReference>
<name>A0ABX7P7G9_9BACT</name>
<feature type="transmembrane region" description="Helical" evidence="1">
    <location>
        <begin position="222"/>
        <end position="246"/>
    </location>
</feature>
<feature type="transmembrane region" description="Helical" evidence="1">
    <location>
        <begin position="21"/>
        <end position="41"/>
    </location>
</feature>